<dbReference type="RefSeq" id="XP_044562811.1">
    <property type="nucleotide sequence ID" value="XM_044705827.1"/>
</dbReference>
<dbReference type="AlphaFoldDB" id="A0A6A5BW36"/>
<evidence type="ECO:0000313" key="2">
    <source>
        <dbReference type="Proteomes" id="UP000444721"/>
    </source>
</evidence>
<dbReference type="GO" id="GO:0005778">
    <property type="term" value="C:peroxisomal membrane"/>
    <property type="evidence" value="ECO:0007669"/>
    <property type="project" value="TreeGrafter"/>
</dbReference>
<sequence>MNADDFLMDFLSDQMAASTLMEDATPTALYEFSENEFSDDDDRCEEVKTNENERRKKKHSETLLEKIRSKQKESRKPIIGNTFDEEEDGITLMMMTQKSSNFTDSSIEGGVVTPRANDDSGLSSQQHFLSMNNCAANVQIALSQPPSSQPSAVTIDSTVTIDGKSSPPSSSTVSPTMLEQSIQDGLKSVYRGYRNGIVTGVRIRVPYILQSLIYAIIFQTPTEFRKVRFVIKQMFHHGKNLGSFVGIYKLITYICRNHLNIRSGIDAWIAGFIGGYVAFGESKGISGAVNNQIVLYLFARGIDGGLRALATNGYIPEWMDITTPVGFRLFAGFSLALILYLTDYQSSSLRSGFMSTMEHLYHESNKGTLRTEVNFAPFVTVVTLCLLLGYWFPQLRLENVLQVTDDSITWNNVKKLFSSFISPTSTKK</sequence>
<evidence type="ECO:0000313" key="1">
    <source>
        <dbReference type="EMBL" id="KAF0978098.1"/>
    </source>
</evidence>
<accession>A0A6A5BW36</accession>
<keyword evidence="2" id="KW-1185">Reference proteome</keyword>
<reference evidence="1 2" key="1">
    <citation type="journal article" date="2019" name="Sci. Rep.">
        <title>Nanopore sequencing improves the draft genome of the human pathogenic amoeba Naegleria fowleri.</title>
        <authorList>
            <person name="Liechti N."/>
            <person name="Schurch N."/>
            <person name="Bruggmann R."/>
            <person name="Wittwer M."/>
        </authorList>
    </citation>
    <scope>NUCLEOTIDE SEQUENCE [LARGE SCALE GENOMIC DNA]</scope>
    <source>
        <strain evidence="1 2">ATCC 30894</strain>
    </source>
</reference>
<organism evidence="1 2">
    <name type="scientific">Naegleria fowleri</name>
    <name type="common">Brain eating amoeba</name>
    <dbReference type="NCBI Taxonomy" id="5763"/>
    <lineage>
        <taxon>Eukaryota</taxon>
        <taxon>Discoba</taxon>
        <taxon>Heterolobosea</taxon>
        <taxon>Tetramitia</taxon>
        <taxon>Eutetramitia</taxon>
        <taxon>Vahlkampfiidae</taxon>
        <taxon>Naegleria</taxon>
    </lineage>
</organism>
<protein>
    <submittedName>
        <fullName evidence="1">Uncharacterized protein</fullName>
    </submittedName>
</protein>
<dbReference type="OrthoDB" id="39659at2759"/>
<dbReference type="InterPro" id="IPR019531">
    <property type="entry name" value="Pmp4"/>
</dbReference>
<proteinExistence type="predicted"/>
<name>A0A6A5BW36_NAEFO</name>
<dbReference type="VEuPathDB" id="AmoebaDB:NfTy_057870"/>
<dbReference type="GeneID" id="68109831"/>
<dbReference type="Proteomes" id="UP000444721">
    <property type="component" value="Unassembled WGS sequence"/>
</dbReference>
<dbReference type="Pfam" id="PF02466">
    <property type="entry name" value="Tim17"/>
    <property type="match status" value="1"/>
</dbReference>
<dbReference type="VEuPathDB" id="AmoebaDB:FDP41_002613"/>
<dbReference type="EMBL" id="VFQX01000030">
    <property type="protein sequence ID" value="KAF0978098.1"/>
    <property type="molecule type" value="Genomic_DNA"/>
</dbReference>
<dbReference type="PANTHER" id="PTHR15460:SF3">
    <property type="entry name" value="PEROXISOMAL MEMBRANE PROTEIN 4"/>
    <property type="match status" value="1"/>
</dbReference>
<comment type="caution">
    <text evidence="1">The sequence shown here is derived from an EMBL/GenBank/DDBJ whole genome shotgun (WGS) entry which is preliminary data.</text>
</comment>
<dbReference type="PANTHER" id="PTHR15460">
    <property type="entry name" value="PEROXISOMAL MEMBRANE PROTEIN 4"/>
    <property type="match status" value="1"/>
</dbReference>
<gene>
    <name evidence="1" type="ORF">FDP41_002613</name>
</gene>
<dbReference type="VEuPathDB" id="AmoebaDB:NF0111500"/>